<dbReference type="PANTHER" id="PTHR47566:SF1">
    <property type="entry name" value="PROTEIN NUD1"/>
    <property type="match status" value="1"/>
</dbReference>
<dbReference type="Pfam" id="PF12799">
    <property type="entry name" value="LRR_4"/>
    <property type="match status" value="1"/>
</dbReference>
<organism evidence="3">
    <name type="scientific">Hokovirus HKV1</name>
    <dbReference type="NCBI Taxonomy" id="1977638"/>
    <lineage>
        <taxon>Viruses</taxon>
        <taxon>Varidnaviria</taxon>
        <taxon>Bamfordvirae</taxon>
        <taxon>Nucleocytoviricota</taxon>
        <taxon>Megaviricetes</taxon>
        <taxon>Imitervirales</taxon>
        <taxon>Mimiviridae</taxon>
        <taxon>Klosneuvirinae</taxon>
        <taxon>Hokovirus</taxon>
    </lineage>
</organism>
<dbReference type="Gene3D" id="3.80.10.10">
    <property type="entry name" value="Ribonuclease Inhibitor"/>
    <property type="match status" value="1"/>
</dbReference>
<dbReference type="InterPro" id="IPR025875">
    <property type="entry name" value="Leu-rich_rpt_4"/>
</dbReference>
<dbReference type="SUPFAM" id="SSF52058">
    <property type="entry name" value="L domain-like"/>
    <property type="match status" value="1"/>
</dbReference>
<keyword evidence="1" id="KW-0433">Leucine-rich repeat</keyword>
<dbReference type="PROSITE" id="PS51450">
    <property type="entry name" value="LRR"/>
    <property type="match status" value="2"/>
</dbReference>
<evidence type="ECO:0000313" key="3">
    <source>
        <dbReference type="EMBL" id="ARF10922.1"/>
    </source>
</evidence>
<accession>A0A1V0SGS6</accession>
<dbReference type="EMBL" id="KY684105">
    <property type="protein sequence ID" value="ARF10922.1"/>
    <property type="molecule type" value="Genomic_DNA"/>
</dbReference>
<dbReference type="InterPro" id="IPR052574">
    <property type="entry name" value="CDIRP"/>
</dbReference>
<evidence type="ECO:0000256" key="2">
    <source>
        <dbReference type="ARBA" id="ARBA00022737"/>
    </source>
</evidence>
<sequence length="291" mass="34811">MSKKIRIFRNDLKYKKYRNINYDILDDESKKMYDEDYEMSDSIEYRMSEFNQQKCYLDLNYMELSEIPLLENNITHLSISGNKLKNILDISNLTNLKYFDCSHNQIKELKLPLNLVELSCSNNKFENLDFLTKNNYDKLEYLNCSNNKIEKIENLKCNNLKYLECENNNITNIQKFDKLIELDCKNNKLKKLNSYPKLKYLLCEYNYITEINDYPCLYDLCCAYNSINKISNIPKIKFINCIYNTKELHLPYFEKLIELNCDVNINISTQYKILVVDKYKKICANLVFECV</sequence>
<protein>
    <recommendedName>
        <fullName evidence="4">Leucine-rich repeat protein</fullName>
    </recommendedName>
</protein>
<dbReference type="InterPro" id="IPR032675">
    <property type="entry name" value="LRR_dom_sf"/>
</dbReference>
<dbReference type="SMART" id="SM00365">
    <property type="entry name" value="LRR_SD22"/>
    <property type="match status" value="4"/>
</dbReference>
<name>A0A1V0SGS6_9VIRU</name>
<reference evidence="3" key="1">
    <citation type="journal article" date="2017" name="Science">
        <title>Giant viruses with an expanded complement of translation system components.</title>
        <authorList>
            <person name="Schulz F."/>
            <person name="Yutin N."/>
            <person name="Ivanova N.N."/>
            <person name="Ortega D.R."/>
            <person name="Lee T.K."/>
            <person name="Vierheilig J."/>
            <person name="Daims H."/>
            <person name="Horn M."/>
            <person name="Wagner M."/>
            <person name="Jensen G.J."/>
            <person name="Kyrpides N.C."/>
            <person name="Koonin E.V."/>
            <person name="Woyke T."/>
        </authorList>
    </citation>
    <scope>NUCLEOTIDE SEQUENCE</scope>
    <source>
        <strain evidence="3">HKV1</strain>
    </source>
</reference>
<dbReference type="InterPro" id="IPR001611">
    <property type="entry name" value="Leu-rich_rpt"/>
</dbReference>
<gene>
    <name evidence="3" type="ORF">Hokovirus_3_195</name>
</gene>
<proteinExistence type="predicted"/>
<dbReference type="PANTHER" id="PTHR47566">
    <property type="match status" value="1"/>
</dbReference>
<evidence type="ECO:0008006" key="4">
    <source>
        <dbReference type="Google" id="ProtNLM"/>
    </source>
</evidence>
<keyword evidence="2" id="KW-0677">Repeat</keyword>
<evidence type="ECO:0000256" key="1">
    <source>
        <dbReference type="ARBA" id="ARBA00022614"/>
    </source>
</evidence>
<dbReference type="GO" id="GO:0035591">
    <property type="term" value="F:signaling adaptor activity"/>
    <property type="evidence" value="ECO:0007669"/>
    <property type="project" value="TreeGrafter"/>
</dbReference>